<dbReference type="RefSeq" id="WP_379479765.1">
    <property type="nucleotide sequence ID" value="NZ_JBHLTL010000001.1"/>
</dbReference>
<dbReference type="Proteomes" id="UP001589943">
    <property type="component" value="Unassembled WGS sequence"/>
</dbReference>
<dbReference type="PANTHER" id="PTHR44591:SF21">
    <property type="entry name" value="TWO-COMPONENT RESPONSE REGULATOR"/>
    <property type="match status" value="1"/>
</dbReference>
<name>A0ABV6PEK1_9SPHN</name>
<dbReference type="Pfam" id="PF00072">
    <property type="entry name" value="Response_reg"/>
    <property type="match status" value="1"/>
</dbReference>
<dbReference type="InterPro" id="IPR011006">
    <property type="entry name" value="CheY-like_superfamily"/>
</dbReference>
<protein>
    <submittedName>
        <fullName evidence="4">Response regulator</fullName>
    </submittedName>
</protein>
<dbReference type="InterPro" id="IPR050595">
    <property type="entry name" value="Bact_response_regulator"/>
</dbReference>
<keyword evidence="5" id="KW-1185">Reference proteome</keyword>
<evidence type="ECO:0000259" key="3">
    <source>
        <dbReference type="PROSITE" id="PS50110"/>
    </source>
</evidence>
<feature type="domain" description="Response regulatory" evidence="3">
    <location>
        <begin position="6"/>
        <end position="120"/>
    </location>
</feature>
<accession>A0ABV6PEK1</accession>
<keyword evidence="1 2" id="KW-0597">Phosphoprotein</keyword>
<feature type="modified residue" description="4-aspartylphosphate" evidence="2">
    <location>
        <position position="56"/>
    </location>
</feature>
<dbReference type="PANTHER" id="PTHR44591">
    <property type="entry name" value="STRESS RESPONSE REGULATOR PROTEIN 1"/>
    <property type="match status" value="1"/>
</dbReference>
<evidence type="ECO:0000313" key="5">
    <source>
        <dbReference type="Proteomes" id="UP001589943"/>
    </source>
</evidence>
<dbReference type="PROSITE" id="PS50110">
    <property type="entry name" value="RESPONSE_REGULATORY"/>
    <property type="match status" value="1"/>
</dbReference>
<gene>
    <name evidence="4" type="ORF">ACFFF7_02415</name>
</gene>
<dbReference type="InterPro" id="IPR001789">
    <property type="entry name" value="Sig_transdc_resp-reg_receiver"/>
</dbReference>
<reference evidence="4 5" key="1">
    <citation type="submission" date="2024-09" db="EMBL/GenBank/DDBJ databases">
        <authorList>
            <person name="Sun Q."/>
            <person name="Mori K."/>
        </authorList>
    </citation>
    <scope>NUCLEOTIDE SEQUENCE [LARGE SCALE GENOMIC DNA]</scope>
    <source>
        <strain evidence="4 5">NCAIM B.02537</strain>
    </source>
</reference>
<dbReference type="EMBL" id="JBHLTL010000001">
    <property type="protein sequence ID" value="MFC0588258.1"/>
    <property type="molecule type" value="Genomic_DNA"/>
</dbReference>
<evidence type="ECO:0000313" key="4">
    <source>
        <dbReference type="EMBL" id="MFC0588258.1"/>
    </source>
</evidence>
<comment type="caution">
    <text evidence="4">The sequence shown here is derived from an EMBL/GenBank/DDBJ whole genome shotgun (WGS) entry which is preliminary data.</text>
</comment>
<evidence type="ECO:0000256" key="1">
    <source>
        <dbReference type="ARBA" id="ARBA00022553"/>
    </source>
</evidence>
<dbReference type="SMART" id="SM00448">
    <property type="entry name" value="REC"/>
    <property type="match status" value="1"/>
</dbReference>
<sequence>MSALLPILVVEDEALIRMELVAMLLEGGFTVEECSDGADAIAQIDKASDLQGLITDIKLGNGPDGWAVAHNARRKFPNLPVVYVTGDSAGDWSAEGVPNSLILKKPYAEAQLMTAIATLLIEAVPQRSQENPSTD</sequence>
<evidence type="ECO:0000256" key="2">
    <source>
        <dbReference type="PROSITE-ProRule" id="PRU00169"/>
    </source>
</evidence>
<proteinExistence type="predicted"/>
<dbReference type="Gene3D" id="3.40.50.2300">
    <property type="match status" value="1"/>
</dbReference>
<dbReference type="SUPFAM" id="SSF52172">
    <property type="entry name" value="CheY-like"/>
    <property type="match status" value="1"/>
</dbReference>
<organism evidence="4 5">
    <name type="scientific">Novosphingobium aquiterrae</name>
    <dbReference type="NCBI Taxonomy" id="624388"/>
    <lineage>
        <taxon>Bacteria</taxon>
        <taxon>Pseudomonadati</taxon>
        <taxon>Pseudomonadota</taxon>
        <taxon>Alphaproteobacteria</taxon>
        <taxon>Sphingomonadales</taxon>
        <taxon>Sphingomonadaceae</taxon>
        <taxon>Novosphingobium</taxon>
    </lineage>
</organism>